<dbReference type="GO" id="GO:0005737">
    <property type="term" value="C:cytoplasm"/>
    <property type="evidence" value="ECO:0007669"/>
    <property type="project" value="TreeGrafter"/>
</dbReference>
<feature type="domain" description="GH3 middle" evidence="3">
    <location>
        <begin position="1"/>
        <end position="82"/>
    </location>
</feature>
<dbReference type="Pfam" id="PF23571">
    <property type="entry name" value="GH3_M"/>
    <property type="match status" value="1"/>
</dbReference>
<comment type="caution">
    <text evidence="5">The sequence shown here is derived from an EMBL/GenBank/DDBJ whole genome shotgun (WGS) entry which is preliminary data.</text>
</comment>
<dbReference type="AlphaFoldDB" id="A0A835Q1Z1"/>
<dbReference type="Pfam" id="PF23572">
    <property type="entry name" value="GH3_C"/>
    <property type="match status" value="1"/>
</dbReference>
<evidence type="ECO:0000256" key="1">
    <source>
        <dbReference type="ARBA" id="ARBA00008068"/>
    </source>
</evidence>
<evidence type="ECO:0000259" key="3">
    <source>
        <dbReference type="Pfam" id="PF23571"/>
    </source>
</evidence>
<evidence type="ECO:0008006" key="7">
    <source>
        <dbReference type="Google" id="ProtNLM"/>
    </source>
</evidence>
<dbReference type="PANTHER" id="PTHR31901:SF33">
    <property type="entry name" value="INDOLE-3-ACETIC ACID-AMIDO SYNTHETASE GH3.17"/>
    <property type="match status" value="1"/>
</dbReference>
<comment type="similarity">
    <text evidence="1">Belongs to the IAA-amido conjugating enzyme family.</text>
</comment>
<dbReference type="EMBL" id="JADCNM010000011">
    <property type="protein sequence ID" value="KAG0462765.1"/>
    <property type="molecule type" value="Genomic_DNA"/>
</dbReference>
<dbReference type="InterPro" id="IPR055378">
    <property type="entry name" value="GH3_C"/>
</dbReference>
<name>A0A835Q1Z1_VANPL</name>
<dbReference type="GO" id="GO:0016881">
    <property type="term" value="F:acid-amino acid ligase activity"/>
    <property type="evidence" value="ECO:0007669"/>
    <property type="project" value="TreeGrafter"/>
</dbReference>
<proteinExistence type="inferred from homology"/>
<feature type="domain" description="GH3 C-terminal" evidence="4">
    <location>
        <begin position="97"/>
        <end position="222"/>
    </location>
</feature>
<evidence type="ECO:0000313" key="6">
    <source>
        <dbReference type="Proteomes" id="UP000639772"/>
    </source>
</evidence>
<dbReference type="OrthoDB" id="10004661at2759"/>
<dbReference type="Proteomes" id="UP000639772">
    <property type="component" value="Chromosome 11"/>
</dbReference>
<evidence type="ECO:0000256" key="2">
    <source>
        <dbReference type="ARBA" id="ARBA00022598"/>
    </source>
</evidence>
<accession>A0A835Q1Z1</accession>
<dbReference type="PANTHER" id="PTHR31901">
    <property type="entry name" value="GH3 DOMAIN-CONTAINING PROTEIN"/>
    <property type="match status" value="1"/>
</dbReference>
<organism evidence="5 6">
    <name type="scientific">Vanilla planifolia</name>
    <name type="common">Vanilla</name>
    <dbReference type="NCBI Taxonomy" id="51239"/>
    <lineage>
        <taxon>Eukaryota</taxon>
        <taxon>Viridiplantae</taxon>
        <taxon>Streptophyta</taxon>
        <taxon>Embryophyta</taxon>
        <taxon>Tracheophyta</taxon>
        <taxon>Spermatophyta</taxon>
        <taxon>Magnoliopsida</taxon>
        <taxon>Liliopsida</taxon>
        <taxon>Asparagales</taxon>
        <taxon>Orchidaceae</taxon>
        <taxon>Vanilloideae</taxon>
        <taxon>Vanilleae</taxon>
        <taxon>Vanilla</taxon>
    </lineage>
</organism>
<keyword evidence="2" id="KW-0436">Ligase</keyword>
<evidence type="ECO:0000259" key="4">
    <source>
        <dbReference type="Pfam" id="PF23572"/>
    </source>
</evidence>
<reference evidence="5 6" key="1">
    <citation type="journal article" date="2020" name="Nat. Food">
        <title>A phased Vanilla planifolia genome enables genetic improvement of flavour and production.</title>
        <authorList>
            <person name="Hasing T."/>
            <person name="Tang H."/>
            <person name="Brym M."/>
            <person name="Khazi F."/>
            <person name="Huang T."/>
            <person name="Chambers A.H."/>
        </authorList>
    </citation>
    <scope>NUCLEOTIDE SEQUENCE [LARGE SCALE GENOMIC DNA]</scope>
    <source>
        <tissue evidence="5">Leaf</tissue>
    </source>
</reference>
<gene>
    <name evidence="5" type="ORF">HPP92_021241</name>
</gene>
<protein>
    <recommendedName>
        <fullName evidence="7">Indole-3-acetic acid-amido synthetase GH3.17</fullName>
    </recommendedName>
</protein>
<evidence type="ECO:0000313" key="5">
    <source>
        <dbReference type="EMBL" id="KAG0462765.1"/>
    </source>
</evidence>
<dbReference type="InterPro" id="IPR004993">
    <property type="entry name" value="GH3"/>
</dbReference>
<sequence>MAYFEFLPVKRKTAEEETLGDERYIGSTDITAEAVDLTHVKVGTYYELVVTTFTGLYRYRVGDILMVTGFHNATPQFRFVHRRNVVLSVDTDKTSEEDLLRAVTEAKALLEPLSCLLSEYTSYADASSIPGHYVLFWELKRKEGGGRGSPETLDTEVMEECCTVVENSLDWVYRRCRSRDRSVGPLEIRVVREGTFDVLMDLCVSRGSSLNQYKTPRCIGSPEAIALLDGRVEGRFFSRRVPHWEAFRVVGS</sequence>
<dbReference type="InterPro" id="IPR055377">
    <property type="entry name" value="GH3_M"/>
</dbReference>